<evidence type="ECO:0000256" key="3">
    <source>
        <dbReference type="HAMAP-Rule" id="MF_00580"/>
    </source>
</evidence>
<comment type="subunit">
    <text evidence="3">Heptamer of 7 subunits arranged in a ring. Interacts with the chaperonin GroEL.</text>
</comment>
<dbReference type="PROSITE" id="PS00681">
    <property type="entry name" value="CHAPERONINS_CPN10"/>
    <property type="match status" value="1"/>
</dbReference>
<dbReference type="FunFam" id="2.30.33.40:FF:000001">
    <property type="entry name" value="10 kDa chaperonin"/>
    <property type="match status" value="1"/>
</dbReference>
<gene>
    <name evidence="3" type="primary">groES</name>
    <name evidence="3" type="synonym">groS</name>
    <name evidence="6" type="ORF">A2110_00610</name>
</gene>
<dbReference type="SMART" id="SM00883">
    <property type="entry name" value="Cpn10"/>
    <property type="match status" value="1"/>
</dbReference>
<dbReference type="GO" id="GO:0044183">
    <property type="term" value="F:protein folding chaperone"/>
    <property type="evidence" value="ECO:0007669"/>
    <property type="project" value="InterPro"/>
</dbReference>
<feature type="compositionally biased region" description="Basic and acidic residues" evidence="5">
    <location>
        <begin position="7"/>
        <end position="22"/>
    </location>
</feature>
<comment type="similarity">
    <text evidence="1 3 4">Belongs to the GroES chaperonin family.</text>
</comment>
<dbReference type="InterPro" id="IPR011032">
    <property type="entry name" value="GroES-like_sf"/>
</dbReference>
<organism evidence="6 7">
    <name type="scientific">Candidatus Jorgensenbacteria bacterium GWA1_54_12</name>
    <dbReference type="NCBI Taxonomy" id="1798468"/>
    <lineage>
        <taxon>Bacteria</taxon>
        <taxon>Candidatus Joergenseniibacteriota</taxon>
    </lineage>
</organism>
<comment type="subcellular location">
    <subcellularLocation>
        <location evidence="3">Cytoplasm</location>
    </subcellularLocation>
</comment>
<dbReference type="STRING" id="1798468.A2110_00610"/>
<evidence type="ECO:0000256" key="1">
    <source>
        <dbReference type="ARBA" id="ARBA00006975"/>
    </source>
</evidence>
<evidence type="ECO:0000313" key="7">
    <source>
        <dbReference type="Proteomes" id="UP000176273"/>
    </source>
</evidence>
<dbReference type="PANTHER" id="PTHR10772">
    <property type="entry name" value="10 KDA HEAT SHOCK PROTEIN"/>
    <property type="match status" value="1"/>
</dbReference>
<dbReference type="Pfam" id="PF00166">
    <property type="entry name" value="Cpn10"/>
    <property type="match status" value="1"/>
</dbReference>
<dbReference type="InterPro" id="IPR020818">
    <property type="entry name" value="Chaperonin_GroES"/>
</dbReference>
<keyword evidence="3" id="KW-0963">Cytoplasm</keyword>
<feature type="region of interest" description="Disordered" evidence="5">
    <location>
        <begin position="1"/>
        <end position="24"/>
    </location>
</feature>
<comment type="function">
    <text evidence="3 4">Together with the chaperonin GroEL, plays an essential role in assisting protein folding. The GroEL-GroES system forms a nano-cage that allows encapsulation of the non-native substrate proteins and provides a physical environment optimized to promote and accelerate protein folding. GroES binds to the apical surface of the GroEL ring, thereby capping the opening of the GroEL channel.</text>
</comment>
<sequence>MQNLKPLGDRVVIEPSPKEKQTKSGIVIPDTAEGKPMEGKIIAIGPGRLNEKGERVPMSVKVGDIVLFKKYGPEEFESEGVKYLVAEEGDLIAVVS</sequence>
<proteinExistence type="inferred from homology"/>
<dbReference type="PRINTS" id="PR00297">
    <property type="entry name" value="CHAPERONIN10"/>
</dbReference>
<dbReference type="Gene3D" id="2.30.33.40">
    <property type="entry name" value="GroES chaperonin"/>
    <property type="match status" value="1"/>
</dbReference>
<evidence type="ECO:0000313" key="6">
    <source>
        <dbReference type="EMBL" id="OGG37628.1"/>
    </source>
</evidence>
<dbReference type="GO" id="GO:0005737">
    <property type="term" value="C:cytoplasm"/>
    <property type="evidence" value="ECO:0007669"/>
    <property type="project" value="UniProtKB-SubCell"/>
</dbReference>
<dbReference type="InterPro" id="IPR037124">
    <property type="entry name" value="Chaperonin_GroES_sf"/>
</dbReference>
<dbReference type="GO" id="GO:0046872">
    <property type="term" value="F:metal ion binding"/>
    <property type="evidence" value="ECO:0007669"/>
    <property type="project" value="TreeGrafter"/>
</dbReference>
<dbReference type="HAMAP" id="MF_00580">
    <property type="entry name" value="CH10"/>
    <property type="match status" value="1"/>
</dbReference>
<dbReference type="EMBL" id="MFKH01000006">
    <property type="protein sequence ID" value="OGG37628.1"/>
    <property type="molecule type" value="Genomic_DNA"/>
</dbReference>
<dbReference type="CDD" id="cd00320">
    <property type="entry name" value="cpn10"/>
    <property type="match status" value="1"/>
</dbReference>
<evidence type="ECO:0000256" key="4">
    <source>
        <dbReference type="RuleBase" id="RU000535"/>
    </source>
</evidence>
<dbReference type="GO" id="GO:0051082">
    <property type="term" value="F:unfolded protein binding"/>
    <property type="evidence" value="ECO:0007669"/>
    <property type="project" value="TreeGrafter"/>
</dbReference>
<dbReference type="Proteomes" id="UP000176273">
    <property type="component" value="Unassembled WGS sequence"/>
</dbReference>
<evidence type="ECO:0000256" key="2">
    <source>
        <dbReference type="ARBA" id="ARBA00023186"/>
    </source>
</evidence>
<protein>
    <recommendedName>
        <fullName evidence="3">Co-chaperonin GroES</fullName>
    </recommendedName>
    <alternativeName>
        <fullName evidence="3">10 kDa chaperonin</fullName>
    </alternativeName>
    <alternativeName>
        <fullName evidence="3">Chaperonin-10</fullName>
        <shortName evidence="3">Cpn10</shortName>
    </alternativeName>
</protein>
<dbReference type="GO" id="GO:0005524">
    <property type="term" value="F:ATP binding"/>
    <property type="evidence" value="ECO:0007669"/>
    <property type="project" value="InterPro"/>
</dbReference>
<dbReference type="AlphaFoldDB" id="A0A1F6BL80"/>
<accession>A0A1F6BL80</accession>
<evidence type="ECO:0000256" key="5">
    <source>
        <dbReference type="SAM" id="MobiDB-lite"/>
    </source>
</evidence>
<comment type="caution">
    <text evidence="6">The sequence shown here is derived from an EMBL/GenBank/DDBJ whole genome shotgun (WGS) entry which is preliminary data.</text>
</comment>
<keyword evidence="2 3" id="KW-0143">Chaperone</keyword>
<name>A0A1F6BL80_9BACT</name>
<dbReference type="PANTHER" id="PTHR10772:SF58">
    <property type="entry name" value="CO-CHAPERONIN GROES"/>
    <property type="match status" value="1"/>
</dbReference>
<dbReference type="NCBIfam" id="NF001531">
    <property type="entry name" value="PRK00364.2-2"/>
    <property type="match status" value="1"/>
</dbReference>
<reference evidence="6 7" key="1">
    <citation type="journal article" date="2016" name="Nat. Commun.">
        <title>Thousands of microbial genomes shed light on interconnected biogeochemical processes in an aquifer system.</title>
        <authorList>
            <person name="Anantharaman K."/>
            <person name="Brown C.T."/>
            <person name="Hug L.A."/>
            <person name="Sharon I."/>
            <person name="Castelle C.J."/>
            <person name="Probst A.J."/>
            <person name="Thomas B.C."/>
            <person name="Singh A."/>
            <person name="Wilkins M.J."/>
            <person name="Karaoz U."/>
            <person name="Brodie E.L."/>
            <person name="Williams K.H."/>
            <person name="Hubbard S.S."/>
            <person name="Banfield J.F."/>
        </authorList>
    </citation>
    <scope>NUCLEOTIDE SEQUENCE [LARGE SCALE GENOMIC DNA]</scope>
</reference>
<dbReference type="GO" id="GO:0051087">
    <property type="term" value="F:protein-folding chaperone binding"/>
    <property type="evidence" value="ECO:0007669"/>
    <property type="project" value="TreeGrafter"/>
</dbReference>
<dbReference type="InterPro" id="IPR018369">
    <property type="entry name" value="Chaprnonin_Cpn10_CS"/>
</dbReference>
<dbReference type="NCBIfam" id="NF001533">
    <property type="entry name" value="PRK00364.2-4"/>
    <property type="match status" value="1"/>
</dbReference>
<dbReference type="SUPFAM" id="SSF50129">
    <property type="entry name" value="GroES-like"/>
    <property type="match status" value="1"/>
</dbReference>